<evidence type="ECO:0000256" key="5">
    <source>
        <dbReference type="ARBA" id="ARBA00023049"/>
    </source>
</evidence>
<dbReference type="CDD" id="cd07331">
    <property type="entry name" value="M48C_Oma1_like"/>
    <property type="match status" value="1"/>
</dbReference>
<keyword evidence="2" id="KW-0479">Metal-binding</keyword>
<organism evidence="8 9">
    <name type="scientific">Candidatus Thiomargarita nelsonii</name>
    <dbReference type="NCBI Taxonomy" id="1003181"/>
    <lineage>
        <taxon>Bacteria</taxon>
        <taxon>Pseudomonadati</taxon>
        <taxon>Pseudomonadota</taxon>
        <taxon>Gammaproteobacteria</taxon>
        <taxon>Thiotrichales</taxon>
        <taxon>Thiotrichaceae</taxon>
        <taxon>Thiomargarita</taxon>
    </lineage>
</organism>
<dbReference type="Pfam" id="PF01435">
    <property type="entry name" value="Peptidase_M48"/>
    <property type="match status" value="1"/>
</dbReference>
<dbReference type="GO" id="GO:0004222">
    <property type="term" value="F:metalloendopeptidase activity"/>
    <property type="evidence" value="ECO:0007669"/>
    <property type="project" value="InterPro"/>
</dbReference>
<protein>
    <submittedName>
        <fullName evidence="8">Peptidase</fullName>
    </submittedName>
</protein>
<keyword evidence="4 6" id="KW-0862">Zinc</keyword>
<proteinExistence type="inferred from homology"/>
<dbReference type="GO" id="GO:0051603">
    <property type="term" value="P:proteolysis involved in protein catabolic process"/>
    <property type="evidence" value="ECO:0007669"/>
    <property type="project" value="TreeGrafter"/>
</dbReference>
<dbReference type="Proteomes" id="UP000030428">
    <property type="component" value="Unassembled WGS sequence"/>
</dbReference>
<keyword evidence="5 6" id="KW-0482">Metalloprotease</keyword>
<dbReference type="PANTHER" id="PTHR22726:SF24">
    <property type="entry name" value="M48 FAMILY METALLOPEPTIDASE"/>
    <property type="match status" value="1"/>
</dbReference>
<dbReference type="PANTHER" id="PTHR22726">
    <property type="entry name" value="METALLOENDOPEPTIDASE OMA1"/>
    <property type="match status" value="1"/>
</dbReference>
<evidence type="ECO:0000313" key="9">
    <source>
        <dbReference type="Proteomes" id="UP000030428"/>
    </source>
</evidence>
<dbReference type="InterPro" id="IPR051156">
    <property type="entry name" value="Mito/Outer_Membr_Metalloprot"/>
</dbReference>
<evidence type="ECO:0000256" key="1">
    <source>
        <dbReference type="ARBA" id="ARBA00022670"/>
    </source>
</evidence>
<dbReference type="GO" id="GO:0016020">
    <property type="term" value="C:membrane"/>
    <property type="evidence" value="ECO:0007669"/>
    <property type="project" value="TreeGrafter"/>
</dbReference>
<sequence length="263" mass="28946">MLKTFLISGITLLILISCATSPLGRKQLIMMPASNMEAMGIQAFQNMKQKTPREANSSANNRYVSCIANPILQVSNSPKQWEIVVFRDDSANAFALPGGKIGVHTGLLKIATNQHQLAAVIGHEIAHVLARHSNERASQQFLLQTGIVLAHALSKPRSKKAKMWMAVLGVGAQLGILLPYSRLHESEADEMGLYLMAKAGFDPRESVKLWQNMGRANGKQGPEFLSTHPSHHSRITRLKRAMGRAMAFYRQATAKGKNPNCRL</sequence>
<gene>
    <name evidence="8" type="ORF">PN36_09480</name>
</gene>
<evidence type="ECO:0000256" key="3">
    <source>
        <dbReference type="ARBA" id="ARBA00022801"/>
    </source>
</evidence>
<evidence type="ECO:0000256" key="4">
    <source>
        <dbReference type="ARBA" id="ARBA00022833"/>
    </source>
</evidence>
<keyword evidence="1 6" id="KW-0645">Protease</keyword>
<comment type="similarity">
    <text evidence="6">Belongs to the peptidase M48 family.</text>
</comment>
<evidence type="ECO:0000256" key="6">
    <source>
        <dbReference type="RuleBase" id="RU003983"/>
    </source>
</evidence>
<comment type="caution">
    <text evidence="8">The sequence shown here is derived from an EMBL/GenBank/DDBJ whole genome shotgun (WGS) entry which is preliminary data.</text>
</comment>
<comment type="cofactor">
    <cofactor evidence="6">
        <name>Zn(2+)</name>
        <dbReference type="ChEBI" id="CHEBI:29105"/>
    </cofactor>
    <text evidence="6">Binds 1 zinc ion per subunit.</text>
</comment>
<dbReference type="InterPro" id="IPR001915">
    <property type="entry name" value="Peptidase_M48"/>
</dbReference>
<keyword evidence="9" id="KW-1185">Reference proteome</keyword>
<dbReference type="Gene3D" id="3.30.2010.10">
    <property type="entry name" value="Metalloproteases ('zincins'), catalytic domain"/>
    <property type="match status" value="1"/>
</dbReference>
<evidence type="ECO:0000313" key="8">
    <source>
        <dbReference type="EMBL" id="TGO03296.1"/>
    </source>
</evidence>
<dbReference type="EMBL" id="JSZA02000028">
    <property type="protein sequence ID" value="TGO03296.1"/>
    <property type="molecule type" value="Genomic_DNA"/>
</dbReference>
<reference evidence="8 9" key="1">
    <citation type="journal article" date="2016" name="Front. Microbiol.">
        <title>Single-Cell (Meta-)Genomics of a Dimorphic Candidatus Thiomargarita nelsonii Reveals Genomic Plasticity.</title>
        <authorList>
            <person name="Flood B.E."/>
            <person name="Fliss P."/>
            <person name="Jones D.S."/>
            <person name="Dick G.J."/>
            <person name="Jain S."/>
            <person name="Kaster A.K."/>
            <person name="Winkel M."/>
            <person name="Mussmann M."/>
            <person name="Bailey J."/>
        </authorList>
    </citation>
    <scope>NUCLEOTIDE SEQUENCE [LARGE SCALE GENOMIC DNA]</scope>
    <source>
        <strain evidence="8">Hydrate Ridge</strain>
    </source>
</reference>
<dbReference type="PROSITE" id="PS51257">
    <property type="entry name" value="PROKAR_LIPOPROTEIN"/>
    <property type="match status" value="1"/>
</dbReference>
<dbReference type="GO" id="GO:0046872">
    <property type="term" value="F:metal ion binding"/>
    <property type="evidence" value="ECO:0007669"/>
    <property type="project" value="UniProtKB-KW"/>
</dbReference>
<accession>A0A4E0RJX9</accession>
<keyword evidence="3 6" id="KW-0378">Hydrolase</keyword>
<evidence type="ECO:0000256" key="2">
    <source>
        <dbReference type="ARBA" id="ARBA00022723"/>
    </source>
</evidence>
<feature type="domain" description="Peptidase M48" evidence="7">
    <location>
        <begin position="59"/>
        <end position="240"/>
    </location>
</feature>
<name>A0A4E0RJX9_9GAMM</name>
<evidence type="ECO:0000259" key="7">
    <source>
        <dbReference type="Pfam" id="PF01435"/>
    </source>
</evidence>
<dbReference type="AlphaFoldDB" id="A0A4E0RJX9"/>